<proteinExistence type="predicted"/>
<evidence type="ECO:0000313" key="6">
    <source>
        <dbReference type="Proteomes" id="UP000189739"/>
    </source>
</evidence>
<dbReference type="PROSITE" id="PS51257">
    <property type="entry name" value="PROKAR_LIPOPROTEIN"/>
    <property type="match status" value="1"/>
</dbReference>
<dbReference type="RefSeq" id="WP_078349356.1">
    <property type="nucleotide sequence ID" value="NZ_MBTF01000023.1"/>
</dbReference>
<dbReference type="Gene3D" id="3.40.50.1820">
    <property type="entry name" value="alpha/beta hydrolase"/>
    <property type="match status" value="1"/>
</dbReference>
<protein>
    <recommendedName>
        <fullName evidence="4">Acetyl xylan esterase domain-containing protein</fullName>
    </recommendedName>
</protein>
<organism evidence="5 6">
    <name type="scientific">Mucilaginibacter pedocola</name>
    <dbReference type="NCBI Taxonomy" id="1792845"/>
    <lineage>
        <taxon>Bacteria</taxon>
        <taxon>Pseudomonadati</taxon>
        <taxon>Bacteroidota</taxon>
        <taxon>Sphingobacteriia</taxon>
        <taxon>Sphingobacteriales</taxon>
        <taxon>Sphingobacteriaceae</taxon>
        <taxon>Mucilaginibacter</taxon>
    </lineage>
</organism>
<dbReference type="GO" id="GO:0005976">
    <property type="term" value="P:polysaccharide metabolic process"/>
    <property type="evidence" value="ECO:0007669"/>
    <property type="project" value="TreeGrafter"/>
</dbReference>
<feature type="active site" description="Nucleophile" evidence="1">
    <location>
        <position position="305"/>
    </location>
</feature>
<dbReference type="EMBL" id="MBTF01000023">
    <property type="protein sequence ID" value="OOQ58651.1"/>
    <property type="molecule type" value="Genomic_DNA"/>
</dbReference>
<name>A0A1S9PCK4_9SPHI</name>
<dbReference type="Pfam" id="PF05448">
    <property type="entry name" value="AXE1"/>
    <property type="match status" value="1"/>
</dbReference>
<dbReference type="PANTHER" id="PTHR40111:SF1">
    <property type="entry name" value="CEPHALOSPORIN-C DEACETYLASE"/>
    <property type="match status" value="1"/>
</dbReference>
<evidence type="ECO:0000256" key="1">
    <source>
        <dbReference type="PIRSR" id="PIRSR639069-1"/>
    </source>
</evidence>
<keyword evidence="3" id="KW-0732">Signal</keyword>
<comment type="caution">
    <text evidence="5">The sequence shown here is derived from an EMBL/GenBank/DDBJ whole genome shotgun (WGS) entry which is preliminary data.</text>
</comment>
<dbReference type="InterPro" id="IPR039069">
    <property type="entry name" value="CE7"/>
</dbReference>
<feature type="signal peptide" evidence="3">
    <location>
        <begin position="1"/>
        <end position="26"/>
    </location>
</feature>
<sequence>MQLLRGFKYFIVTAGVILGCCYSSFAQDKQEEAEDEGEVFIDVKPGSKNGIFKGDETIEFKLKVKSTYKQNQDGKLTYNVLSDDFKQLSTNSMPVHLTKNSSETYSVTLPKRIPGFYRVHFQFNLSAYDDTVKRVFGIDPEKIKTTLHKPADFDAFWKGTIDTLKSIKPEFKFTEDKKKSTKEKIVYLCEMKSWEGITIRGWLVVPKGGKNYPVLYRVPGYTIDMKPDYDKEDFAVFTINVRGNGNSRDVIAPDYKQYNLVNIESRDKYIYRGTYMDCLRGADFLTANAAKLRLNADKIVVEGGSQGGALAVFVAAMHPNVKLCTYQVPLYADMHDSYAIGSSYPVDTWPTLVFHDYIKKHPSFTKEKLLAVWDYYDPQNFADKVKCKVLMGIGLLDEFCPPRCSFGMFNKFANKSNEYFVVPDKAHEVNFTYFTFQYYWLKEVFRMP</sequence>
<evidence type="ECO:0000256" key="3">
    <source>
        <dbReference type="SAM" id="SignalP"/>
    </source>
</evidence>
<dbReference type="InterPro" id="IPR029058">
    <property type="entry name" value="AB_hydrolase_fold"/>
</dbReference>
<feature type="binding site" evidence="2">
    <location>
        <position position="221"/>
    </location>
    <ligand>
        <name>substrate</name>
    </ligand>
</feature>
<feature type="chain" id="PRO_5013046279" description="Acetyl xylan esterase domain-containing protein" evidence="3">
    <location>
        <begin position="27"/>
        <end position="448"/>
    </location>
</feature>
<dbReference type="InterPro" id="IPR008391">
    <property type="entry name" value="AXE1_dom"/>
</dbReference>
<dbReference type="PANTHER" id="PTHR40111">
    <property type="entry name" value="CEPHALOSPORIN-C DEACETYLASE"/>
    <property type="match status" value="1"/>
</dbReference>
<dbReference type="AlphaFoldDB" id="A0A1S9PCK4"/>
<feature type="active site" description="Charge relay system" evidence="1">
    <location>
        <position position="427"/>
    </location>
</feature>
<dbReference type="STRING" id="1792845.BC343_08270"/>
<accession>A0A1S9PCK4</accession>
<dbReference type="OrthoDB" id="3668964at2"/>
<feature type="domain" description="Acetyl xylan esterase" evidence="4">
    <location>
        <begin position="145"/>
        <end position="441"/>
    </location>
</feature>
<gene>
    <name evidence="5" type="ORF">BC343_08270</name>
</gene>
<dbReference type="GO" id="GO:0052689">
    <property type="term" value="F:carboxylic ester hydrolase activity"/>
    <property type="evidence" value="ECO:0007669"/>
    <property type="project" value="TreeGrafter"/>
</dbReference>
<keyword evidence="6" id="KW-1185">Reference proteome</keyword>
<evidence type="ECO:0000259" key="4">
    <source>
        <dbReference type="Pfam" id="PF05448"/>
    </source>
</evidence>
<dbReference type="Proteomes" id="UP000189739">
    <property type="component" value="Unassembled WGS sequence"/>
</dbReference>
<evidence type="ECO:0000256" key="2">
    <source>
        <dbReference type="PIRSR" id="PIRSR639069-2"/>
    </source>
</evidence>
<dbReference type="SUPFAM" id="SSF53474">
    <property type="entry name" value="alpha/beta-Hydrolases"/>
    <property type="match status" value="1"/>
</dbReference>
<feature type="active site" description="Charge relay system" evidence="1">
    <location>
        <position position="397"/>
    </location>
</feature>
<evidence type="ECO:0000313" key="5">
    <source>
        <dbReference type="EMBL" id="OOQ58651.1"/>
    </source>
</evidence>
<reference evidence="5 6" key="1">
    <citation type="submission" date="2016-07" db="EMBL/GenBank/DDBJ databases">
        <title>Genomic analysis of zinc-resistant bacterium Mucilaginibacter pedocola TBZ30.</title>
        <authorList>
            <person name="Huang J."/>
            <person name="Tang J."/>
        </authorList>
    </citation>
    <scope>NUCLEOTIDE SEQUENCE [LARGE SCALE GENOMIC DNA]</scope>
    <source>
        <strain evidence="5 6">TBZ30</strain>
    </source>
</reference>